<gene>
    <name evidence="3" type="ORF">GCM10007028_08210</name>
</gene>
<evidence type="ECO:0000259" key="2">
    <source>
        <dbReference type="Pfam" id="PF22725"/>
    </source>
</evidence>
<dbReference type="Gene3D" id="3.30.360.10">
    <property type="entry name" value="Dihydrodipicolinate Reductase, domain 2"/>
    <property type="match status" value="1"/>
</dbReference>
<dbReference type="InterPro" id="IPR036291">
    <property type="entry name" value="NAD(P)-bd_dom_sf"/>
</dbReference>
<dbReference type="EMBL" id="BMWZ01000002">
    <property type="protein sequence ID" value="GGZ73325.1"/>
    <property type="molecule type" value="Genomic_DNA"/>
</dbReference>
<organism evidence="3 4">
    <name type="scientific">Algibacter mikhailovii</name>
    <dbReference type="NCBI Taxonomy" id="425498"/>
    <lineage>
        <taxon>Bacteria</taxon>
        <taxon>Pseudomonadati</taxon>
        <taxon>Bacteroidota</taxon>
        <taxon>Flavobacteriia</taxon>
        <taxon>Flavobacteriales</taxon>
        <taxon>Flavobacteriaceae</taxon>
        <taxon>Algibacter</taxon>
    </lineage>
</organism>
<evidence type="ECO:0000259" key="1">
    <source>
        <dbReference type="Pfam" id="PF01408"/>
    </source>
</evidence>
<comment type="caution">
    <text evidence="3">The sequence shown here is derived from an EMBL/GenBank/DDBJ whole genome shotgun (WGS) entry which is preliminary data.</text>
</comment>
<evidence type="ECO:0000313" key="4">
    <source>
        <dbReference type="Proteomes" id="UP000636004"/>
    </source>
</evidence>
<dbReference type="PANTHER" id="PTHR43708">
    <property type="entry name" value="CONSERVED EXPRESSED OXIDOREDUCTASE (EUROFUNG)"/>
    <property type="match status" value="1"/>
</dbReference>
<dbReference type="SUPFAM" id="SSF55347">
    <property type="entry name" value="Glyceraldehyde-3-phosphate dehydrogenase-like, C-terminal domain"/>
    <property type="match status" value="1"/>
</dbReference>
<protein>
    <submittedName>
        <fullName evidence="3">Oxidoreductase</fullName>
    </submittedName>
</protein>
<dbReference type="InterPro" id="IPR000683">
    <property type="entry name" value="Gfo/Idh/MocA-like_OxRdtase_N"/>
</dbReference>
<feature type="domain" description="Gfo/Idh/MocA-like oxidoreductase N-terminal" evidence="1">
    <location>
        <begin position="6"/>
        <end position="135"/>
    </location>
</feature>
<reference evidence="3" key="1">
    <citation type="journal article" date="2014" name="Int. J. Syst. Evol. Microbiol.">
        <title>Complete genome sequence of Corynebacterium casei LMG S-19264T (=DSM 44701T), isolated from a smear-ripened cheese.</title>
        <authorList>
            <consortium name="US DOE Joint Genome Institute (JGI-PGF)"/>
            <person name="Walter F."/>
            <person name="Albersmeier A."/>
            <person name="Kalinowski J."/>
            <person name="Ruckert C."/>
        </authorList>
    </citation>
    <scope>NUCLEOTIDE SEQUENCE</scope>
    <source>
        <strain evidence="3">KCTC 12710</strain>
    </source>
</reference>
<dbReference type="AlphaFoldDB" id="A0A918QWQ3"/>
<sequence length="384" mass="42249">MSRKLRMGMVGGGAGSFIGDVHRKAAAIDGMIELVCGAFSSSVEKSIDSGIALNLDKSRCYGTFEEMILKEKNLPEDVRMDFVAIVTPNHMHFPPAKLALENGFHVVCDKPITLTLEEAEALQSVVETRGKLFALTHNYTGNSMVKQAKAMVAKGEIGVVRKIQAQYLQGWLSTSVEKTEQKQAAWRVDPKKSGIGGALGDIGTHAENLIEYITGLKIEEIAADLGRFGEGRVLDDDGNMLIRMENGAKGTISISQIALGEENNLGIRVYGTKGSLEWYQENPNELITRWLDEPKKIYTPNGNGLHDEALEVCRIPAGHPEGYLEAFATIYKNFAMHLTAINNKETIEKIDYPTVEDGIRGMKFIYAAVESDKNNAAWVKIDQK</sequence>
<dbReference type="SUPFAM" id="SSF51735">
    <property type="entry name" value="NAD(P)-binding Rossmann-fold domains"/>
    <property type="match status" value="1"/>
</dbReference>
<dbReference type="Gene3D" id="3.40.50.720">
    <property type="entry name" value="NAD(P)-binding Rossmann-like Domain"/>
    <property type="match status" value="1"/>
</dbReference>
<dbReference type="InterPro" id="IPR051317">
    <property type="entry name" value="Gfo/Idh/MocA_oxidoreduct"/>
</dbReference>
<proteinExistence type="predicted"/>
<evidence type="ECO:0000313" key="3">
    <source>
        <dbReference type="EMBL" id="GGZ73325.1"/>
    </source>
</evidence>
<feature type="domain" description="GFO/IDH/MocA-like oxidoreductase" evidence="2">
    <location>
        <begin position="145"/>
        <end position="277"/>
    </location>
</feature>
<keyword evidence="4" id="KW-1185">Reference proteome</keyword>
<dbReference type="PANTHER" id="PTHR43708:SF3">
    <property type="entry name" value="OXIDOREDUCTASE"/>
    <property type="match status" value="1"/>
</dbReference>
<accession>A0A918QWQ3</accession>
<dbReference type="GO" id="GO:0000166">
    <property type="term" value="F:nucleotide binding"/>
    <property type="evidence" value="ECO:0007669"/>
    <property type="project" value="InterPro"/>
</dbReference>
<dbReference type="Pfam" id="PF22725">
    <property type="entry name" value="GFO_IDH_MocA_C3"/>
    <property type="match status" value="1"/>
</dbReference>
<reference evidence="3" key="2">
    <citation type="submission" date="2020-09" db="EMBL/GenBank/DDBJ databases">
        <authorList>
            <person name="Sun Q."/>
            <person name="Kim S."/>
        </authorList>
    </citation>
    <scope>NUCLEOTIDE SEQUENCE</scope>
    <source>
        <strain evidence="3">KCTC 12710</strain>
    </source>
</reference>
<name>A0A918QWQ3_9FLAO</name>
<dbReference type="InterPro" id="IPR055170">
    <property type="entry name" value="GFO_IDH_MocA-like_dom"/>
</dbReference>
<dbReference type="Pfam" id="PF01408">
    <property type="entry name" value="GFO_IDH_MocA"/>
    <property type="match status" value="1"/>
</dbReference>
<dbReference type="Proteomes" id="UP000636004">
    <property type="component" value="Unassembled WGS sequence"/>
</dbReference>
<dbReference type="RefSeq" id="WP_229796726.1">
    <property type="nucleotide sequence ID" value="NZ_BMWZ01000002.1"/>
</dbReference>